<evidence type="ECO:0000256" key="4">
    <source>
        <dbReference type="RuleBase" id="RU000354"/>
    </source>
</evidence>
<dbReference type="GO" id="GO:0005125">
    <property type="term" value="F:cytokine activity"/>
    <property type="evidence" value="ECO:0007669"/>
    <property type="project" value="TreeGrafter"/>
</dbReference>
<comment type="caution">
    <text evidence="7">The sequence shown here is derived from an EMBL/GenBank/DDBJ whole genome shotgun (WGS) entry which is preliminary data.</text>
</comment>
<protein>
    <recommendedName>
        <fullName evidence="6">TGF-beta family profile domain-containing protein</fullName>
    </recommendedName>
</protein>
<dbReference type="GO" id="GO:0008083">
    <property type="term" value="F:growth factor activity"/>
    <property type="evidence" value="ECO:0007669"/>
    <property type="project" value="UniProtKB-KW"/>
</dbReference>
<feature type="signal peptide" evidence="5">
    <location>
        <begin position="1"/>
        <end position="20"/>
    </location>
</feature>
<evidence type="ECO:0000256" key="3">
    <source>
        <dbReference type="ARBA" id="ARBA00022525"/>
    </source>
</evidence>
<organism evidence="7 8">
    <name type="scientific">Pocillopora meandrina</name>
    <dbReference type="NCBI Taxonomy" id="46732"/>
    <lineage>
        <taxon>Eukaryota</taxon>
        <taxon>Metazoa</taxon>
        <taxon>Cnidaria</taxon>
        <taxon>Anthozoa</taxon>
        <taxon>Hexacorallia</taxon>
        <taxon>Scleractinia</taxon>
        <taxon>Astrocoeniina</taxon>
        <taxon>Pocilloporidae</taxon>
        <taxon>Pocillopora</taxon>
    </lineage>
</organism>
<comment type="subcellular location">
    <subcellularLocation>
        <location evidence="1">Secreted</location>
    </subcellularLocation>
</comment>
<keyword evidence="3" id="KW-0964">Secreted</keyword>
<dbReference type="GO" id="GO:0005615">
    <property type="term" value="C:extracellular space"/>
    <property type="evidence" value="ECO:0007669"/>
    <property type="project" value="TreeGrafter"/>
</dbReference>
<proteinExistence type="inferred from homology"/>
<evidence type="ECO:0000313" key="7">
    <source>
        <dbReference type="EMBL" id="CAH3131200.1"/>
    </source>
</evidence>
<dbReference type="InterPro" id="IPR001839">
    <property type="entry name" value="TGF-b_C"/>
</dbReference>
<dbReference type="AlphaFoldDB" id="A0AAU9WZF3"/>
<dbReference type="Pfam" id="PF00019">
    <property type="entry name" value="TGF_beta"/>
    <property type="match status" value="1"/>
</dbReference>
<name>A0AAU9WZF3_9CNID</name>
<dbReference type="EMBL" id="CALNXJ010000025">
    <property type="protein sequence ID" value="CAH3131200.1"/>
    <property type="molecule type" value="Genomic_DNA"/>
</dbReference>
<dbReference type="Gene3D" id="2.10.90.10">
    <property type="entry name" value="Cystine-knot cytokines"/>
    <property type="match status" value="1"/>
</dbReference>
<dbReference type="SMART" id="SM00204">
    <property type="entry name" value="TGFB"/>
    <property type="match status" value="1"/>
</dbReference>
<dbReference type="InterPro" id="IPR015615">
    <property type="entry name" value="TGF-beta-rel"/>
</dbReference>
<dbReference type="Gene3D" id="2.60.120.970">
    <property type="match status" value="1"/>
</dbReference>
<evidence type="ECO:0000313" key="8">
    <source>
        <dbReference type="Proteomes" id="UP001159428"/>
    </source>
</evidence>
<evidence type="ECO:0000256" key="5">
    <source>
        <dbReference type="SAM" id="SignalP"/>
    </source>
</evidence>
<evidence type="ECO:0000256" key="2">
    <source>
        <dbReference type="ARBA" id="ARBA00006656"/>
    </source>
</evidence>
<keyword evidence="4" id="KW-0339">Growth factor</keyword>
<feature type="chain" id="PRO_5043964706" description="TGF-beta family profile domain-containing protein" evidence="5">
    <location>
        <begin position="21"/>
        <end position="366"/>
    </location>
</feature>
<dbReference type="InterPro" id="IPR029034">
    <property type="entry name" value="Cystine-knot_cytokine"/>
</dbReference>
<dbReference type="PROSITE" id="PS51362">
    <property type="entry name" value="TGF_BETA_2"/>
    <property type="match status" value="1"/>
</dbReference>
<evidence type="ECO:0000259" key="6">
    <source>
        <dbReference type="PROSITE" id="PS51362"/>
    </source>
</evidence>
<reference evidence="7 8" key="1">
    <citation type="submission" date="2022-05" db="EMBL/GenBank/DDBJ databases">
        <authorList>
            <consortium name="Genoscope - CEA"/>
            <person name="William W."/>
        </authorList>
    </citation>
    <scope>NUCLEOTIDE SEQUENCE [LARGE SCALE GENOMIC DNA]</scope>
</reference>
<feature type="domain" description="TGF-beta family profile" evidence="6">
    <location>
        <begin position="249"/>
        <end position="365"/>
    </location>
</feature>
<gene>
    <name evidence="7" type="ORF">PMEA_00014191</name>
</gene>
<evidence type="ECO:0000256" key="1">
    <source>
        <dbReference type="ARBA" id="ARBA00004613"/>
    </source>
</evidence>
<dbReference type="Proteomes" id="UP001159428">
    <property type="component" value="Unassembled WGS sequence"/>
</dbReference>
<dbReference type="SUPFAM" id="SSF57501">
    <property type="entry name" value="Cystine-knot cytokines"/>
    <property type="match status" value="1"/>
</dbReference>
<keyword evidence="8" id="KW-1185">Reference proteome</keyword>
<sequence>MKLLMMCLLLTFHSYHEALSGQSYEQYLSDLEQIHVQMFKEKLLKELGLSSVPNISKEQTPKFPKFFKDYLESELKDFAAKHTDSNNLKTGKEDLFLFAKQVASQPNGGRMNYIFNSRSRNSNLMIRSATLWIHLVESLSTTVDKKPNHSNSDLHLYKKYISATENGYSMTRQLFHSERLKAAAGWHKVTVTGTVKEWFSLHVDHDLGLDVEMKGTPSLVIGNVSDNATGQTLQPFLAVEAEEKQSLNRKKRDRVLTNCSTTAPLKCCLHEWRVNFSAIGLHFVHFPKTATVNFCAGSCKSSGLYRPSPAARLNMLKRLYGRRVQDLQCCRPLFMESERLLIVLENGTTTTHLVSRMKAKSCQCSV</sequence>
<dbReference type="PANTHER" id="PTHR11848">
    <property type="entry name" value="TGF-BETA FAMILY"/>
    <property type="match status" value="1"/>
</dbReference>
<keyword evidence="5" id="KW-0732">Signal</keyword>
<accession>A0AAU9WZF3</accession>
<comment type="similarity">
    <text evidence="2 4">Belongs to the TGF-beta family.</text>
</comment>